<name>A0A2G1WC66_9BACT</name>
<evidence type="ECO:0000313" key="3">
    <source>
        <dbReference type="Proteomes" id="UP000225740"/>
    </source>
</evidence>
<evidence type="ECO:0000256" key="1">
    <source>
        <dbReference type="SAM" id="MobiDB-lite"/>
    </source>
</evidence>
<proteinExistence type="predicted"/>
<dbReference type="Proteomes" id="UP000225740">
    <property type="component" value="Unassembled WGS sequence"/>
</dbReference>
<evidence type="ECO:0000313" key="2">
    <source>
        <dbReference type="EMBL" id="PHQ36625.1"/>
    </source>
</evidence>
<dbReference type="AlphaFoldDB" id="A0A2G1WC66"/>
<feature type="region of interest" description="Disordered" evidence="1">
    <location>
        <begin position="1"/>
        <end position="25"/>
    </location>
</feature>
<accession>A0A2G1WC66</accession>
<comment type="caution">
    <text evidence="2">The sequence shown here is derived from an EMBL/GenBank/DDBJ whole genome shotgun (WGS) entry which is preliminary data.</text>
</comment>
<dbReference type="EMBL" id="NIZW01000002">
    <property type="protein sequence ID" value="PHQ36625.1"/>
    <property type="molecule type" value="Genomic_DNA"/>
</dbReference>
<sequence>MRELHHANNQMGRMNRAGRPSYHSPSEGGMWRFVNKLLPKISVLRLHNTQSVLLLSGLDAKANV</sequence>
<reference evidence="2 3" key="1">
    <citation type="submission" date="2017-06" db="EMBL/GenBank/DDBJ databases">
        <title>Description of Rhodopirellula bahusiensis sp. nov.</title>
        <authorList>
            <person name="Kizina J."/>
            <person name="Harder J."/>
        </authorList>
    </citation>
    <scope>NUCLEOTIDE SEQUENCE [LARGE SCALE GENOMIC DNA]</scope>
    <source>
        <strain evidence="2 3">SWK21</strain>
    </source>
</reference>
<gene>
    <name evidence="2" type="ORF">CEE69_04485</name>
</gene>
<protein>
    <submittedName>
        <fullName evidence="2">Uncharacterized protein</fullName>
    </submittedName>
</protein>
<organism evidence="2 3">
    <name type="scientific">Rhodopirellula bahusiensis</name>
    <dbReference type="NCBI Taxonomy" id="2014065"/>
    <lineage>
        <taxon>Bacteria</taxon>
        <taxon>Pseudomonadati</taxon>
        <taxon>Planctomycetota</taxon>
        <taxon>Planctomycetia</taxon>
        <taxon>Pirellulales</taxon>
        <taxon>Pirellulaceae</taxon>
        <taxon>Rhodopirellula</taxon>
    </lineage>
</organism>
<keyword evidence="3" id="KW-1185">Reference proteome</keyword>